<dbReference type="InterPro" id="IPR000182">
    <property type="entry name" value="GNAT_dom"/>
</dbReference>
<keyword evidence="2" id="KW-0678">Repressor</keyword>
<dbReference type="PANTHER" id="PTHR36449">
    <property type="entry name" value="ACETYLTRANSFERASE-RELATED"/>
    <property type="match status" value="1"/>
</dbReference>
<evidence type="ECO:0000256" key="2">
    <source>
        <dbReference type="ARBA" id="ARBA00022491"/>
    </source>
</evidence>
<evidence type="ECO:0000256" key="6">
    <source>
        <dbReference type="ARBA" id="ARBA00049880"/>
    </source>
</evidence>
<protein>
    <submittedName>
        <fullName evidence="8">GNAT family N-acetyltransferase</fullName>
    </submittedName>
</protein>
<gene>
    <name evidence="8" type="ORF">EKO24_010060</name>
</gene>
<accession>A0ABY3CAS7</accession>
<dbReference type="InterPro" id="IPR016181">
    <property type="entry name" value="Acyl_CoA_acyltransferase"/>
</dbReference>
<dbReference type="RefSeq" id="WP_127030501.1">
    <property type="nucleotide sequence ID" value="NZ_RYFG02000090.1"/>
</dbReference>
<keyword evidence="4" id="KW-0808">Transferase</keyword>
<keyword evidence="3" id="KW-1277">Toxin-antitoxin system</keyword>
<evidence type="ECO:0000256" key="4">
    <source>
        <dbReference type="ARBA" id="ARBA00022679"/>
    </source>
</evidence>
<keyword evidence="9" id="KW-1185">Reference proteome</keyword>
<organism evidence="8 9">
    <name type="scientific">Candidatus Methylobacter oryzae</name>
    <dbReference type="NCBI Taxonomy" id="2497749"/>
    <lineage>
        <taxon>Bacteria</taxon>
        <taxon>Pseudomonadati</taxon>
        <taxon>Pseudomonadota</taxon>
        <taxon>Gammaproteobacteria</taxon>
        <taxon>Methylococcales</taxon>
        <taxon>Methylococcaceae</taxon>
        <taxon>Methylobacter</taxon>
    </lineage>
</organism>
<dbReference type="Proteomes" id="UP000733744">
    <property type="component" value="Unassembled WGS sequence"/>
</dbReference>
<dbReference type="PROSITE" id="PS51186">
    <property type="entry name" value="GNAT"/>
    <property type="match status" value="1"/>
</dbReference>
<sequence>MSALDFTPPAPIKADHVLADFDSGEPSLNEWLKKRAFKNHASGASRCFVLCVGADVIAYYSLSAGAISHEAAPKTMRRNMPNPLPVLLLGRLAVDKRYHNQGIGQALLRDAMLRAVNVAGNAGVFALLVHALSDQAKQFYLSRGFVESPLQPMTLFMTMETIRAILAEAGS</sequence>
<dbReference type="PANTHER" id="PTHR36449:SF1">
    <property type="entry name" value="ACETYLTRANSFERASE"/>
    <property type="match status" value="1"/>
</dbReference>
<dbReference type="SUPFAM" id="SSF55729">
    <property type="entry name" value="Acyl-CoA N-acyltransferases (Nat)"/>
    <property type="match status" value="1"/>
</dbReference>
<comment type="caution">
    <text evidence="8">The sequence shown here is derived from an EMBL/GenBank/DDBJ whole genome shotgun (WGS) entry which is preliminary data.</text>
</comment>
<comment type="similarity">
    <text evidence="1">Belongs to the acetyltransferase family. GNAT subfamily.</text>
</comment>
<dbReference type="CDD" id="cd04301">
    <property type="entry name" value="NAT_SF"/>
    <property type="match status" value="1"/>
</dbReference>
<evidence type="ECO:0000259" key="7">
    <source>
        <dbReference type="PROSITE" id="PS51186"/>
    </source>
</evidence>
<keyword evidence="5" id="KW-0012">Acyltransferase</keyword>
<reference evidence="8 9" key="1">
    <citation type="journal article" date="2019" name="Antonie Van Leeuwenhoek">
        <title>Description of 'Ca. Methylobacter oryzae' KRF1, a novel species from the environmentally important Methylobacter clade 2.</title>
        <authorList>
            <person name="Khatri K."/>
            <person name="Mohite J.A."/>
            <person name="Pandit P.S."/>
            <person name="Bahulikar R."/>
            <person name="Rahalkar M.C."/>
        </authorList>
    </citation>
    <scope>NUCLEOTIDE SEQUENCE [LARGE SCALE GENOMIC DNA]</scope>
    <source>
        <strain evidence="8 9">KRF1</strain>
    </source>
</reference>
<evidence type="ECO:0000313" key="8">
    <source>
        <dbReference type="EMBL" id="TRW95393.1"/>
    </source>
</evidence>
<evidence type="ECO:0000256" key="3">
    <source>
        <dbReference type="ARBA" id="ARBA00022649"/>
    </source>
</evidence>
<dbReference type="EMBL" id="RYFG02000090">
    <property type="protein sequence ID" value="TRW95393.1"/>
    <property type="molecule type" value="Genomic_DNA"/>
</dbReference>
<dbReference type="Gene3D" id="3.40.630.30">
    <property type="match status" value="1"/>
</dbReference>
<evidence type="ECO:0000256" key="5">
    <source>
        <dbReference type="ARBA" id="ARBA00023315"/>
    </source>
</evidence>
<comment type="catalytic activity">
    <reaction evidence="6">
        <text>glycyl-tRNA(Gly) + acetyl-CoA = N-acetylglycyl-tRNA(Gly) + CoA + H(+)</text>
        <dbReference type="Rhea" id="RHEA:81867"/>
        <dbReference type="Rhea" id="RHEA-COMP:9683"/>
        <dbReference type="Rhea" id="RHEA-COMP:19766"/>
        <dbReference type="ChEBI" id="CHEBI:15378"/>
        <dbReference type="ChEBI" id="CHEBI:57287"/>
        <dbReference type="ChEBI" id="CHEBI:57288"/>
        <dbReference type="ChEBI" id="CHEBI:78522"/>
        <dbReference type="ChEBI" id="CHEBI:232036"/>
    </reaction>
</comment>
<feature type="domain" description="N-acetyltransferase" evidence="7">
    <location>
        <begin position="4"/>
        <end position="168"/>
    </location>
</feature>
<evidence type="ECO:0000256" key="1">
    <source>
        <dbReference type="ARBA" id="ARBA00009342"/>
    </source>
</evidence>
<dbReference type="Pfam" id="PF13508">
    <property type="entry name" value="Acetyltransf_7"/>
    <property type="match status" value="1"/>
</dbReference>
<evidence type="ECO:0000313" key="9">
    <source>
        <dbReference type="Proteomes" id="UP000733744"/>
    </source>
</evidence>
<proteinExistence type="inferred from homology"/>
<name>A0ABY3CAS7_9GAMM</name>